<dbReference type="RefSeq" id="WP_023561281.1">
    <property type="nucleotide sequence ID" value="NC_022657.1"/>
</dbReference>
<organism evidence="2 3">
    <name type="scientific">Actinoplanes friuliensis DSM 7358</name>
    <dbReference type="NCBI Taxonomy" id="1246995"/>
    <lineage>
        <taxon>Bacteria</taxon>
        <taxon>Bacillati</taxon>
        <taxon>Actinomycetota</taxon>
        <taxon>Actinomycetes</taxon>
        <taxon>Micromonosporales</taxon>
        <taxon>Micromonosporaceae</taxon>
        <taxon>Actinoplanes</taxon>
    </lineage>
</organism>
<name>U5W726_9ACTN</name>
<dbReference type="OrthoDB" id="419933at2"/>
<dbReference type="STRING" id="1246995.AFR_33430"/>
<dbReference type="KEGG" id="afs:AFR_33430"/>
<feature type="domain" description="NACHT N-terminal Helical" evidence="1">
    <location>
        <begin position="4"/>
        <end position="231"/>
    </location>
</feature>
<evidence type="ECO:0000259" key="1">
    <source>
        <dbReference type="Pfam" id="PF22738"/>
    </source>
</evidence>
<dbReference type="PATRIC" id="fig|1246995.3.peg.6766"/>
<protein>
    <submittedName>
        <fullName evidence="2">Signal transduction protein with Nacht domain</fullName>
    </submittedName>
</protein>
<accession>U5W726</accession>
<dbReference type="HOGENOM" id="CLU_293330_0_0_11"/>
<sequence>MSGSPYTLETAREILAGQRSPVVKALDKLLGYGILAAGPLGLATGHPWLLAAWQWVDQKNELMVHLDGLVATGRKKLGKATGRRRHELLAATHTALVTAAFFEALQAIAGPATGDLSDDDRRRLVGEPGTDQLFHDAVEQLLAVEIDLPWAGSGFDATVHSSIRPYYMTLAHRTLSWMSNFAAWTERFGTGTGPRPLHAQIVEHAVERYRAEYLALAAEVPEFHIWTVMGEHSAAQNALGRLEELVGGLVAAPRTRADAARDTLAALNRGVLGRPVVEADGLTAVRSPTVDRGYVEPHFRWAVMDRRSQPSREDWWSLQPEGTDLAGFLAAHFASPRAATLPLVVLGHPGAGKSLLTRVCAARLSTDAFTTVRIPLRDAPAGRIYRQVEDVLTETTHGKVEWRQLCEASKKRVRVLLIDGLDELMQATGATESNYLRDVADFQRAELEMDSPVAALVTSRTVVADTATIPQGCLVVKLMDFTDEQIDTWVQRWTEANAVAIREGHVRRIYPGALRTHDELARQPLLLLLLAMLASEQDLPEGATSAGLYRTLLDKFVARELDRPDVTGDDTNPEQKRRDELWKLGVVAFGMVNRGKQFLHEDDLAEDLRGLSSSRSARPPDPARRVIGRFFFVHTSEAEGGAGGRSYEFLHATFADYLIAHHAARLLREAATSWRTSGESQGWNDDLLFALLSHVVLGGSGSQSIDFFWDITDDPEELGPFLEHLVAAAHYRRRDNQFDSYDPSGRTVVQRIAVYTSNLVRLRVVLKQGPVAVAAFCPDDVEVETWWPAQVRLWEAVLSKTELETTIDYLSLDRSGVPTITWESTEGYYEDTLPWLALDRKNVIRSAAARGLLQPHYYEELIAPVGSDIADAAENLGFALRSHFGGPHIEESFVVEDENHPDLTQLRRLEISVMAKFAADFSYADVVRMIDRVDVEAEIPTLDRALLVVQHPRLLMNVPDMNAVRDEYGLINIMFALARLVPDDGREIFEELIETSEANRGIAETPEGRAVASLPPELGRRLIPELAKSILARQYP</sequence>
<dbReference type="eggNOG" id="COG5635">
    <property type="taxonomic scope" value="Bacteria"/>
</dbReference>
<reference evidence="2 3" key="1">
    <citation type="journal article" date="2014" name="J. Biotechnol.">
        <title>Complete genome sequence of the actinobacterium Actinoplanes friuliensis HAG 010964, producer of the lipopeptide antibiotic friulimycin.</title>
        <authorList>
            <person name="Ruckert C."/>
            <person name="Szczepanowski R."/>
            <person name="Albersmeier A."/>
            <person name="Goesmann A."/>
            <person name="Fischer N."/>
            <person name="Steinkamper A."/>
            <person name="Puhler A."/>
            <person name="Biener R."/>
            <person name="Schwartz D."/>
            <person name="Kalinowski J."/>
        </authorList>
    </citation>
    <scope>NUCLEOTIDE SEQUENCE [LARGE SCALE GENOMIC DNA]</scope>
    <source>
        <strain evidence="2 3">DSM 7358</strain>
    </source>
</reference>
<dbReference type="EMBL" id="CP006272">
    <property type="protein sequence ID" value="AGZ44944.1"/>
    <property type="molecule type" value="Genomic_DNA"/>
</dbReference>
<dbReference type="SUPFAM" id="SSF52540">
    <property type="entry name" value="P-loop containing nucleoside triphosphate hydrolases"/>
    <property type="match status" value="1"/>
</dbReference>
<proteinExistence type="predicted"/>
<evidence type="ECO:0000313" key="3">
    <source>
        <dbReference type="Proteomes" id="UP000017746"/>
    </source>
</evidence>
<gene>
    <name evidence="2" type="ORF">AFR_33430</name>
</gene>
<dbReference type="AlphaFoldDB" id="U5W726"/>
<dbReference type="Pfam" id="PF22738">
    <property type="entry name" value="NNH7"/>
    <property type="match status" value="1"/>
</dbReference>
<keyword evidence="3" id="KW-1185">Reference proteome</keyword>
<dbReference type="Proteomes" id="UP000017746">
    <property type="component" value="Chromosome"/>
</dbReference>
<dbReference type="Gene3D" id="3.40.50.300">
    <property type="entry name" value="P-loop containing nucleotide triphosphate hydrolases"/>
    <property type="match status" value="1"/>
</dbReference>
<dbReference type="InterPro" id="IPR027417">
    <property type="entry name" value="P-loop_NTPase"/>
</dbReference>
<evidence type="ECO:0000313" key="2">
    <source>
        <dbReference type="EMBL" id="AGZ44944.1"/>
    </source>
</evidence>
<dbReference type="InterPro" id="IPR054567">
    <property type="entry name" value="NNH7"/>
</dbReference>